<dbReference type="EMBL" id="BLAY01000015">
    <property type="protein sequence ID" value="GET36585.1"/>
    <property type="molecule type" value="Genomic_DNA"/>
</dbReference>
<evidence type="ECO:0000256" key="2">
    <source>
        <dbReference type="ARBA" id="ARBA00022679"/>
    </source>
</evidence>
<evidence type="ECO:0000259" key="3">
    <source>
        <dbReference type="Pfam" id="PF13649"/>
    </source>
</evidence>
<dbReference type="CDD" id="cd02440">
    <property type="entry name" value="AdoMet_MTases"/>
    <property type="match status" value="1"/>
</dbReference>
<dbReference type="Proteomes" id="UP001050975">
    <property type="component" value="Unassembled WGS sequence"/>
</dbReference>
<organism evidence="4 5">
    <name type="scientific">Microseira wollei NIES-4236</name>
    <dbReference type="NCBI Taxonomy" id="2530354"/>
    <lineage>
        <taxon>Bacteria</taxon>
        <taxon>Bacillati</taxon>
        <taxon>Cyanobacteriota</taxon>
        <taxon>Cyanophyceae</taxon>
        <taxon>Oscillatoriophycideae</taxon>
        <taxon>Aerosakkonematales</taxon>
        <taxon>Aerosakkonemataceae</taxon>
        <taxon>Microseira</taxon>
    </lineage>
</organism>
<comment type="caution">
    <text evidence="4">The sequence shown here is derived from an EMBL/GenBank/DDBJ whole genome shotgun (WGS) entry which is preliminary data.</text>
</comment>
<dbReference type="Gene3D" id="3.40.50.150">
    <property type="entry name" value="Vaccinia Virus protein VP39"/>
    <property type="match status" value="1"/>
</dbReference>
<dbReference type="SUPFAM" id="SSF53335">
    <property type="entry name" value="S-adenosyl-L-methionine-dependent methyltransferases"/>
    <property type="match status" value="1"/>
</dbReference>
<keyword evidence="2" id="KW-0808">Transferase</keyword>
<dbReference type="InterPro" id="IPR041698">
    <property type="entry name" value="Methyltransf_25"/>
</dbReference>
<accession>A0AAV3X7G0</accession>
<keyword evidence="5" id="KW-1185">Reference proteome</keyword>
<dbReference type="Pfam" id="PF13649">
    <property type="entry name" value="Methyltransf_25"/>
    <property type="match status" value="1"/>
</dbReference>
<dbReference type="GO" id="GO:0008168">
    <property type="term" value="F:methyltransferase activity"/>
    <property type="evidence" value="ECO:0007669"/>
    <property type="project" value="UniProtKB-KW"/>
</dbReference>
<keyword evidence="1 4" id="KW-0489">Methyltransferase</keyword>
<gene>
    <name evidence="4" type="ORF">MiSe_13360</name>
</gene>
<dbReference type="RefSeq" id="WP_307731208.1">
    <property type="nucleotide sequence ID" value="NZ_BLAY01000015.1"/>
</dbReference>
<proteinExistence type="predicted"/>
<dbReference type="InterPro" id="IPR029063">
    <property type="entry name" value="SAM-dependent_MTases_sf"/>
</dbReference>
<sequence length="318" mass="35454">MGTKEKSLIQAIIDDLITAIAQLETQDPVKLWTTRRLLKRTLYKAEKIQKQAEQKQQEQAIAYTGYDREWLSYQATPVNTTEIFPGEVFANTADFDSGIRQLLPRYDEMLNAIAHCIPPTAQRILELGCGTGELSLKILHRCPSAQIIALDYSPRMLQFAKNKIESAGYLNRWTGIEADFGDWTNKPDKINIGIGFDAGVSSLAIHHLTNEMKLKLFQRIRESLKRSGVFWNADPILPESPALAAVYQAVGEEWAAFSGTTLAEIRAKIGKSAPHGYSHPDQLATLDNHLQMLKTAGFETVAAPWKYYGLAVFGGEVS</sequence>
<protein>
    <submittedName>
        <fullName evidence="4">Methyltransferase</fullName>
    </submittedName>
</protein>
<evidence type="ECO:0000313" key="5">
    <source>
        <dbReference type="Proteomes" id="UP001050975"/>
    </source>
</evidence>
<dbReference type="PANTHER" id="PTHR43861">
    <property type="entry name" value="TRANS-ACONITATE 2-METHYLTRANSFERASE-RELATED"/>
    <property type="match status" value="1"/>
</dbReference>
<evidence type="ECO:0000256" key="1">
    <source>
        <dbReference type="ARBA" id="ARBA00022603"/>
    </source>
</evidence>
<reference evidence="4" key="1">
    <citation type="submission" date="2019-10" db="EMBL/GenBank/DDBJ databases">
        <title>Draft genome sequece of Microseira wollei NIES-4236.</title>
        <authorList>
            <person name="Yamaguchi H."/>
            <person name="Suzuki S."/>
            <person name="Kawachi M."/>
        </authorList>
    </citation>
    <scope>NUCLEOTIDE SEQUENCE</scope>
    <source>
        <strain evidence="4">NIES-4236</strain>
    </source>
</reference>
<feature type="domain" description="Methyltransferase" evidence="3">
    <location>
        <begin position="124"/>
        <end position="228"/>
    </location>
</feature>
<evidence type="ECO:0000313" key="4">
    <source>
        <dbReference type="EMBL" id="GET36585.1"/>
    </source>
</evidence>
<dbReference type="GO" id="GO:0032259">
    <property type="term" value="P:methylation"/>
    <property type="evidence" value="ECO:0007669"/>
    <property type="project" value="UniProtKB-KW"/>
</dbReference>
<dbReference type="AlphaFoldDB" id="A0AAV3X7G0"/>
<name>A0AAV3X7G0_9CYAN</name>
<dbReference type="PANTHER" id="PTHR43861:SF1">
    <property type="entry name" value="TRANS-ACONITATE 2-METHYLTRANSFERASE"/>
    <property type="match status" value="1"/>
</dbReference>